<keyword evidence="2" id="KW-1185">Reference proteome</keyword>
<gene>
    <name evidence="1" type="ORF">LMG8286_01820</name>
</gene>
<comment type="caution">
    <text evidence="1">The sequence shown here is derived from an EMBL/GenBank/DDBJ whole genome shotgun (WGS) entry which is preliminary data.</text>
</comment>
<name>A0ABN7KAE6_9BACT</name>
<reference evidence="1 2" key="1">
    <citation type="submission" date="2020-11" db="EMBL/GenBank/DDBJ databases">
        <authorList>
            <person name="Peeters C."/>
        </authorList>
    </citation>
    <scope>NUCLEOTIDE SEQUENCE [LARGE SCALE GENOMIC DNA]</scope>
    <source>
        <strain evidence="1 2">LMG 8286</strain>
    </source>
</reference>
<proteinExistence type="predicted"/>
<accession>A0ABN7KAE6</accession>
<sequence>MKKLVYTTLIATLAFGFEFDMDSKNGAFENVKTLMPSSNITLKLENSNPITGADYDESKKQFALVSLENEFYVADESLNPLRYAKHDKHFMLELEKTVGATWYKGAVGMISYNKSFVFYEPVDGLSKEEQNDQWRHMLAGWDKFKMIDDGKGRFSTLRAKQQFILGWDYDEKSNKFVTASVPNDVRPGWSMAVFDGDDKMILEEYVPGVSESLKLKDDRDISSYYITGMDLQGDDLYLLSKNYSSILKLNLKTRQIEDVVGFDNVANPRALAIKDGKFYIFAREGQENKVYIFDMK</sequence>
<dbReference type="Proteomes" id="UP000789359">
    <property type="component" value="Unassembled WGS sequence"/>
</dbReference>
<organism evidence="1 2">
    <name type="scientific">Campylobacter suis</name>
    <dbReference type="NCBI Taxonomy" id="2790657"/>
    <lineage>
        <taxon>Bacteria</taxon>
        <taxon>Pseudomonadati</taxon>
        <taxon>Campylobacterota</taxon>
        <taxon>Epsilonproteobacteria</taxon>
        <taxon>Campylobacterales</taxon>
        <taxon>Campylobacteraceae</taxon>
        <taxon>Campylobacter</taxon>
    </lineage>
</organism>
<dbReference type="EMBL" id="CAJHOE010000011">
    <property type="protein sequence ID" value="CAD7289464.1"/>
    <property type="molecule type" value="Genomic_DNA"/>
</dbReference>
<evidence type="ECO:0000313" key="1">
    <source>
        <dbReference type="EMBL" id="CAD7289464.1"/>
    </source>
</evidence>
<dbReference type="SUPFAM" id="SSF63825">
    <property type="entry name" value="YWTD domain"/>
    <property type="match status" value="1"/>
</dbReference>
<protein>
    <submittedName>
        <fullName evidence="1">Uncharacterized protein</fullName>
    </submittedName>
</protein>
<evidence type="ECO:0000313" key="2">
    <source>
        <dbReference type="Proteomes" id="UP000789359"/>
    </source>
</evidence>
<dbReference type="RefSeq" id="WP_230057547.1">
    <property type="nucleotide sequence ID" value="NZ_CAJHOE010000011.1"/>
</dbReference>